<dbReference type="GO" id="GO:0000171">
    <property type="term" value="F:ribonuclease MRP activity"/>
    <property type="evidence" value="ECO:0007669"/>
    <property type="project" value="TreeGrafter"/>
</dbReference>
<evidence type="ECO:0000313" key="2">
    <source>
        <dbReference type="EMBL" id="PKS12677.1"/>
    </source>
</evidence>
<gene>
    <name evidence="2" type="ORF">jhhlp_000885</name>
</gene>
<dbReference type="PANTHER" id="PTHR28272">
    <property type="entry name" value="RIBONUCLEASES P/MRP PROTEIN SUBUNIT POP3"/>
    <property type="match status" value="1"/>
</dbReference>
<dbReference type="STRING" id="41688.A0A2N3NJQ0"/>
<name>A0A2N3NJQ0_9PEZI</name>
<dbReference type="GO" id="GO:0006364">
    <property type="term" value="P:rRNA processing"/>
    <property type="evidence" value="ECO:0007669"/>
    <property type="project" value="InterPro"/>
</dbReference>
<evidence type="ECO:0000313" key="3">
    <source>
        <dbReference type="Proteomes" id="UP000233524"/>
    </source>
</evidence>
<dbReference type="PANTHER" id="PTHR28272:SF1">
    <property type="entry name" value="RIBONUCLEASES P_MRP PROTEIN SUBUNIT POP3"/>
    <property type="match status" value="1"/>
</dbReference>
<dbReference type="GO" id="GO:0008033">
    <property type="term" value="P:tRNA processing"/>
    <property type="evidence" value="ECO:0007669"/>
    <property type="project" value="InterPro"/>
</dbReference>
<proteinExistence type="predicted"/>
<feature type="compositionally biased region" description="Basic and acidic residues" evidence="1">
    <location>
        <begin position="66"/>
        <end position="77"/>
    </location>
</feature>
<evidence type="ECO:0000256" key="1">
    <source>
        <dbReference type="SAM" id="MobiDB-lite"/>
    </source>
</evidence>
<feature type="compositionally biased region" description="Basic residues" evidence="1">
    <location>
        <begin position="56"/>
        <end position="65"/>
    </location>
</feature>
<comment type="caution">
    <text evidence="2">The sequence shown here is derived from an EMBL/GenBank/DDBJ whole genome shotgun (WGS) entry which is preliminary data.</text>
</comment>
<protein>
    <submittedName>
        <fullName evidence="2">Uncharacterized protein</fullName>
    </submittedName>
</protein>
<dbReference type="InParanoid" id="A0A2N3NJQ0"/>
<dbReference type="OrthoDB" id="20109at2759"/>
<dbReference type="AlphaFoldDB" id="A0A2N3NJQ0"/>
<feature type="region of interest" description="Disordered" evidence="1">
    <location>
        <begin position="107"/>
        <end position="128"/>
    </location>
</feature>
<feature type="region of interest" description="Disordered" evidence="1">
    <location>
        <begin position="47"/>
        <end position="78"/>
    </location>
</feature>
<reference evidence="2 3" key="1">
    <citation type="journal article" date="2017" name="G3 (Bethesda)">
        <title>First Draft Genome Sequence of the Pathogenic Fungus Lomentospora prolificans (Formerly Scedosporium prolificans).</title>
        <authorList>
            <person name="Luo R."/>
            <person name="Zimin A."/>
            <person name="Workman R."/>
            <person name="Fan Y."/>
            <person name="Pertea G."/>
            <person name="Grossman N."/>
            <person name="Wear M.P."/>
            <person name="Jia B."/>
            <person name="Miller H."/>
            <person name="Casadevall A."/>
            <person name="Timp W."/>
            <person name="Zhang S.X."/>
            <person name="Salzberg S.L."/>
        </authorList>
    </citation>
    <scope>NUCLEOTIDE SEQUENCE [LARGE SCALE GENOMIC DNA]</scope>
    <source>
        <strain evidence="2 3">JHH-5317</strain>
    </source>
</reference>
<keyword evidence="3" id="KW-1185">Reference proteome</keyword>
<dbReference type="EMBL" id="NLAX01000003">
    <property type="protein sequence ID" value="PKS12677.1"/>
    <property type="molecule type" value="Genomic_DNA"/>
</dbReference>
<dbReference type="GO" id="GO:0000172">
    <property type="term" value="C:ribonuclease MRP complex"/>
    <property type="evidence" value="ECO:0007669"/>
    <property type="project" value="TreeGrafter"/>
</dbReference>
<dbReference type="GO" id="GO:0005655">
    <property type="term" value="C:nucleolar ribonuclease P complex"/>
    <property type="evidence" value="ECO:0007669"/>
    <property type="project" value="TreeGrafter"/>
</dbReference>
<dbReference type="GO" id="GO:0005829">
    <property type="term" value="C:cytosol"/>
    <property type="evidence" value="ECO:0007669"/>
    <property type="project" value="TreeGrafter"/>
</dbReference>
<accession>A0A2N3NJQ0</accession>
<dbReference type="VEuPathDB" id="FungiDB:jhhlp_000885"/>
<dbReference type="GO" id="GO:0034965">
    <property type="term" value="P:intronic box C/D snoRNA processing"/>
    <property type="evidence" value="ECO:0007669"/>
    <property type="project" value="TreeGrafter"/>
</dbReference>
<dbReference type="GO" id="GO:0004526">
    <property type="term" value="F:ribonuclease P activity"/>
    <property type="evidence" value="ECO:0007669"/>
    <property type="project" value="TreeGrafter"/>
</dbReference>
<dbReference type="InterPro" id="IPR013241">
    <property type="entry name" value="RNase_P_Pop3"/>
</dbReference>
<dbReference type="Proteomes" id="UP000233524">
    <property type="component" value="Unassembled WGS sequence"/>
</dbReference>
<sequence>MERKKTIYQLDTPFSAVSWPTIEDAAVQETILELLCSLLEPIGRHRRRFIPPSRGKGAKKRRKNQERKGSKKLEEKPVVPPVPQIAKHVDIGLASISRGLQQLISGTEASSSRDAHGTLRQEGQPPQADRPVYSAIFVAKHGQPTTFHCHFPQMVHAASKNQCCEEPIRLVGLSGPCGDRLSAAVGISRVSAIALHAQAPEARALVDFVRNHVPPVSSTWSFSNGARSPQYLETNIKAIETIHKDQKHANTRGKS</sequence>
<organism evidence="2 3">
    <name type="scientific">Lomentospora prolificans</name>
    <dbReference type="NCBI Taxonomy" id="41688"/>
    <lineage>
        <taxon>Eukaryota</taxon>
        <taxon>Fungi</taxon>
        <taxon>Dikarya</taxon>
        <taxon>Ascomycota</taxon>
        <taxon>Pezizomycotina</taxon>
        <taxon>Sordariomycetes</taxon>
        <taxon>Hypocreomycetidae</taxon>
        <taxon>Microascales</taxon>
        <taxon>Microascaceae</taxon>
        <taxon>Lomentospora</taxon>
    </lineage>
</organism>